<sequence>MKYYGKYYGPFGQWVCNDYRDPNKGASKYKLPPNNYIPAVYVFFDQDERYLRHSQNQATIVKYNNIVTYVGSSVSFLPFIKQCRLGPDGQPVDILKVVSNIYLDGKFQRAMLDPLLQNPDPLSRWEYIKNDILDALHHAWFPIEDPYHHDDGELSVIDKLKGLWHHDSKKKK</sequence>
<dbReference type="Proteomes" id="UP000007797">
    <property type="component" value="Unassembled WGS sequence"/>
</dbReference>
<dbReference type="RefSeq" id="XP_004362468.1">
    <property type="nucleotide sequence ID" value="XM_004362411.1"/>
</dbReference>
<evidence type="ECO:0000313" key="1">
    <source>
        <dbReference type="EMBL" id="EGG24617.1"/>
    </source>
</evidence>
<dbReference type="EMBL" id="GL883006">
    <property type="protein sequence ID" value="EGG24617.1"/>
    <property type="molecule type" value="Genomic_DNA"/>
</dbReference>
<dbReference type="GeneID" id="14877524"/>
<evidence type="ECO:0000313" key="2">
    <source>
        <dbReference type="Proteomes" id="UP000007797"/>
    </source>
</evidence>
<organism evidence="1 2">
    <name type="scientific">Cavenderia fasciculata</name>
    <name type="common">Slime mold</name>
    <name type="synonym">Dictyostelium fasciculatum</name>
    <dbReference type="NCBI Taxonomy" id="261658"/>
    <lineage>
        <taxon>Eukaryota</taxon>
        <taxon>Amoebozoa</taxon>
        <taxon>Evosea</taxon>
        <taxon>Eumycetozoa</taxon>
        <taxon>Dictyostelia</taxon>
        <taxon>Acytosteliales</taxon>
        <taxon>Cavenderiaceae</taxon>
        <taxon>Cavenderia</taxon>
    </lineage>
</organism>
<proteinExistence type="predicted"/>
<dbReference type="KEGG" id="dfa:DFA_02860"/>
<keyword evidence="2" id="KW-1185">Reference proteome</keyword>
<name>F4PIN7_CACFS</name>
<accession>F4PIN7</accession>
<dbReference type="AlphaFoldDB" id="F4PIN7"/>
<gene>
    <name evidence="1" type="ORF">DFA_02860</name>
</gene>
<reference evidence="2" key="1">
    <citation type="journal article" date="2011" name="Genome Res.">
        <title>Phylogeny-wide analysis of social amoeba genomes highlights ancient origins for complex intercellular communication.</title>
        <authorList>
            <person name="Heidel A.J."/>
            <person name="Lawal H.M."/>
            <person name="Felder M."/>
            <person name="Schilde C."/>
            <person name="Helps N.R."/>
            <person name="Tunggal B."/>
            <person name="Rivero F."/>
            <person name="John U."/>
            <person name="Schleicher M."/>
            <person name="Eichinger L."/>
            <person name="Platzer M."/>
            <person name="Noegel A.A."/>
            <person name="Schaap P."/>
            <person name="Gloeckner G."/>
        </authorList>
    </citation>
    <scope>NUCLEOTIDE SEQUENCE [LARGE SCALE GENOMIC DNA]</scope>
    <source>
        <strain evidence="2">SH3</strain>
    </source>
</reference>
<protein>
    <submittedName>
        <fullName evidence="1">Uncharacterized protein</fullName>
    </submittedName>
</protein>